<name>A0A8K0VU64_9PLEO</name>
<organism evidence="1 2">
    <name type="scientific">Paraphoma chrysanthemicola</name>
    <dbReference type="NCBI Taxonomy" id="798071"/>
    <lineage>
        <taxon>Eukaryota</taxon>
        <taxon>Fungi</taxon>
        <taxon>Dikarya</taxon>
        <taxon>Ascomycota</taxon>
        <taxon>Pezizomycotina</taxon>
        <taxon>Dothideomycetes</taxon>
        <taxon>Pleosporomycetidae</taxon>
        <taxon>Pleosporales</taxon>
        <taxon>Pleosporineae</taxon>
        <taxon>Phaeosphaeriaceae</taxon>
        <taxon>Paraphoma</taxon>
    </lineage>
</organism>
<accession>A0A8K0VU64</accession>
<evidence type="ECO:0000313" key="2">
    <source>
        <dbReference type="Proteomes" id="UP000813461"/>
    </source>
</evidence>
<evidence type="ECO:0000313" key="1">
    <source>
        <dbReference type="EMBL" id="KAH7074189.1"/>
    </source>
</evidence>
<sequence length="262" mass="29592">MSTPQYFPFLDLPKELRLMVYEYLPIQPIASSYPYINGRGAPAGHFTMIAQGITTGIIGTSDEIHAEAEAIIAIKRSQIRDAPARMLLNAQHLPRDGSTYDIITGITQYLYVIEHSCLQPSAESGSKIVSELRKYKTPWQALFGRWVQKFEEQRQRHSVLNVQIGIEVDTTMGSADAVESVEQYCNNVVREMNKYQPFHFILRLIGDAKSPTRIQDIKTRLEVELQLPGSARSDSSVKFTVGDMVDEKEFSSEWLAHPLNSV</sequence>
<proteinExistence type="predicted"/>
<dbReference type="AlphaFoldDB" id="A0A8K0VU64"/>
<protein>
    <submittedName>
        <fullName evidence="1">Uncharacterized protein</fullName>
    </submittedName>
</protein>
<comment type="caution">
    <text evidence="1">The sequence shown here is derived from an EMBL/GenBank/DDBJ whole genome shotgun (WGS) entry which is preliminary data.</text>
</comment>
<dbReference type="EMBL" id="JAGMVJ010000021">
    <property type="protein sequence ID" value="KAH7074189.1"/>
    <property type="molecule type" value="Genomic_DNA"/>
</dbReference>
<reference evidence="1" key="1">
    <citation type="journal article" date="2021" name="Nat. Commun.">
        <title>Genetic determinants of endophytism in the Arabidopsis root mycobiome.</title>
        <authorList>
            <person name="Mesny F."/>
            <person name="Miyauchi S."/>
            <person name="Thiergart T."/>
            <person name="Pickel B."/>
            <person name="Atanasova L."/>
            <person name="Karlsson M."/>
            <person name="Huettel B."/>
            <person name="Barry K.W."/>
            <person name="Haridas S."/>
            <person name="Chen C."/>
            <person name="Bauer D."/>
            <person name="Andreopoulos W."/>
            <person name="Pangilinan J."/>
            <person name="LaButti K."/>
            <person name="Riley R."/>
            <person name="Lipzen A."/>
            <person name="Clum A."/>
            <person name="Drula E."/>
            <person name="Henrissat B."/>
            <person name="Kohler A."/>
            <person name="Grigoriev I.V."/>
            <person name="Martin F.M."/>
            <person name="Hacquard S."/>
        </authorList>
    </citation>
    <scope>NUCLEOTIDE SEQUENCE</scope>
    <source>
        <strain evidence="1">MPI-SDFR-AT-0120</strain>
    </source>
</reference>
<gene>
    <name evidence="1" type="ORF">FB567DRAFT_597346</name>
</gene>
<dbReference type="Proteomes" id="UP000813461">
    <property type="component" value="Unassembled WGS sequence"/>
</dbReference>
<keyword evidence="2" id="KW-1185">Reference proteome</keyword>
<dbReference type="OrthoDB" id="5314997at2759"/>